<proteinExistence type="predicted"/>
<feature type="domain" description="Histidine kinase" evidence="7">
    <location>
        <begin position="1"/>
        <end position="98"/>
    </location>
</feature>
<evidence type="ECO:0000256" key="3">
    <source>
        <dbReference type="ARBA" id="ARBA00022553"/>
    </source>
</evidence>
<organism evidence="8">
    <name type="scientific">bioreactor metagenome</name>
    <dbReference type="NCBI Taxonomy" id="1076179"/>
    <lineage>
        <taxon>unclassified sequences</taxon>
        <taxon>metagenomes</taxon>
        <taxon>ecological metagenomes</taxon>
    </lineage>
</organism>
<evidence type="ECO:0000313" key="8">
    <source>
        <dbReference type="EMBL" id="MPM49466.1"/>
    </source>
</evidence>
<keyword evidence="4 8" id="KW-0808">Transferase</keyword>
<dbReference type="PROSITE" id="PS50109">
    <property type="entry name" value="HIS_KIN"/>
    <property type="match status" value="1"/>
</dbReference>
<reference evidence="8" key="1">
    <citation type="submission" date="2019-08" db="EMBL/GenBank/DDBJ databases">
        <authorList>
            <person name="Kucharzyk K."/>
            <person name="Murdoch R.W."/>
            <person name="Higgins S."/>
            <person name="Loffler F."/>
        </authorList>
    </citation>
    <scope>NUCLEOTIDE SEQUENCE</scope>
</reference>
<evidence type="ECO:0000256" key="5">
    <source>
        <dbReference type="ARBA" id="ARBA00022777"/>
    </source>
</evidence>
<dbReference type="PRINTS" id="PR00344">
    <property type="entry name" value="BCTRLSENSOR"/>
</dbReference>
<protein>
    <recommendedName>
        <fullName evidence="2">histidine kinase</fullName>
        <ecNumber evidence="2">2.7.13.3</ecNumber>
    </recommendedName>
</protein>
<dbReference type="GO" id="GO:0000155">
    <property type="term" value="F:phosphorelay sensor kinase activity"/>
    <property type="evidence" value="ECO:0007669"/>
    <property type="project" value="TreeGrafter"/>
</dbReference>
<evidence type="ECO:0000256" key="1">
    <source>
        <dbReference type="ARBA" id="ARBA00000085"/>
    </source>
</evidence>
<name>A0A645A979_9ZZZZ</name>
<dbReference type="InterPro" id="IPR004358">
    <property type="entry name" value="Sig_transdc_His_kin-like_C"/>
</dbReference>
<dbReference type="CDD" id="cd00075">
    <property type="entry name" value="HATPase"/>
    <property type="match status" value="1"/>
</dbReference>
<keyword evidence="6" id="KW-0902">Two-component regulatory system</keyword>
<accession>A0A645A979</accession>
<dbReference type="EC" id="2.7.13.3" evidence="2"/>
<dbReference type="AlphaFoldDB" id="A0A645A979"/>
<evidence type="ECO:0000259" key="7">
    <source>
        <dbReference type="PROSITE" id="PS50109"/>
    </source>
</evidence>
<dbReference type="PANTHER" id="PTHR45453:SF1">
    <property type="entry name" value="PHOSPHATE REGULON SENSOR PROTEIN PHOR"/>
    <property type="match status" value="1"/>
</dbReference>
<keyword evidence="3" id="KW-0597">Phosphoprotein</keyword>
<dbReference type="Gene3D" id="3.30.565.10">
    <property type="entry name" value="Histidine kinase-like ATPase, C-terminal domain"/>
    <property type="match status" value="1"/>
</dbReference>
<dbReference type="GO" id="GO:0004721">
    <property type="term" value="F:phosphoprotein phosphatase activity"/>
    <property type="evidence" value="ECO:0007669"/>
    <property type="project" value="TreeGrafter"/>
</dbReference>
<dbReference type="SMART" id="SM00387">
    <property type="entry name" value="HATPase_c"/>
    <property type="match status" value="1"/>
</dbReference>
<dbReference type="GO" id="GO:0005886">
    <property type="term" value="C:plasma membrane"/>
    <property type="evidence" value="ECO:0007669"/>
    <property type="project" value="TreeGrafter"/>
</dbReference>
<dbReference type="InterPro" id="IPR003594">
    <property type="entry name" value="HATPase_dom"/>
</dbReference>
<gene>
    <name evidence="8" type="primary">phoR_17</name>
    <name evidence="8" type="ORF">SDC9_96196</name>
</gene>
<dbReference type="PANTHER" id="PTHR45453">
    <property type="entry name" value="PHOSPHATE REGULON SENSOR PROTEIN PHOR"/>
    <property type="match status" value="1"/>
</dbReference>
<comment type="caution">
    <text evidence="8">The sequence shown here is derived from an EMBL/GenBank/DDBJ whole genome shotgun (WGS) entry which is preliminary data.</text>
</comment>
<keyword evidence="5" id="KW-0418">Kinase</keyword>
<evidence type="ECO:0000256" key="4">
    <source>
        <dbReference type="ARBA" id="ARBA00022679"/>
    </source>
</evidence>
<evidence type="ECO:0000256" key="6">
    <source>
        <dbReference type="ARBA" id="ARBA00023012"/>
    </source>
</evidence>
<dbReference type="InterPro" id="IPR005467">
    <property type="entry name" value="His_kinase_dom"/>
</dbReference>
<dbReference type="EMBL" id="VSSQ01012536">
    <property type="protein sequence ID" value="MPM49466.1"/>
    <property type="molecule type" value="Genomic_DNA"/>
</dbReference>
<evidence type="ECO:0000256" key="2">
    <source>
        <dbReference type="ARBA" id="ARBA00012438"/>
    </source>
</evidence>
<dbReference type="GO" id="GO:0016036">
    <property type="term" value="P:cellular response to phosphate starvation"/>
    <property type="evidence" value="ECO:0007669"/>
    <property type="project" value="TreeGrafter"/>
</dbReference>
<dbReference type="InterPro" id="IPR050351">
    <property type="entry name" value="BphY/WalK/GraS-like"/>
</dbReference>
<dbReference type="Pfam" id="PF02518">
    <property type="entry name" value="HATPase_c"/>
    <property type="match status" value="1"/>
</dbReference>
<sequence length="98" mass="10946">MFLVVLDNAIKFSPKQGQIMIQLTENQVTISDQGPGIAPQDIPYIFDRFYRVKSEDNKAGSGLGLAIAKQIADRHRIQVEVHSELGTGTTFHFVFPKD</sequence>
<dbReference type="InterPro" id="IPR036890">
    <property type="entry name" value="HATPase_C_sf"/>
</dbReference>
<dbReference type="SUPFAM" id="SSF55874">
    <property type="entry name" value="ATPase domain of HSP90 chaperone/DNA topoisomerase II/histidine kinase"/>
    <property type="match status" value="1"/>
</dbReference>
<comment type="catalytic activity">
    <reaction evidence="1">
        <text>ATP + protein L-histidine = ADP + protein N-phospho-L-histidine.</text>
        <dbReference type="EC" id="2.7.13.3"/>
    </reaction>
</comment>